<gene>
    <name evidence="2" type="ORF">GJB61_23600</name>
</gene>
<dbReference type="Proteomes" id="UP000463051">
    <property type="component" value="Unassembled WGS sequence"/>
</dbReference>
<comment type="caution">
    <text evidence="2">The sequence shown here is derived from an EMBL/GenBank/DDBJ whole genome shotgun (WGS) entry which is preliminary data.</text>
</comment>
<dbReference type="EMBL" id="WJXB01000011">
    <property type="protein sequence ID" value="MRN55962.1"/>
    <property type="molecule type" value="Genomic_DNA"/>
</dbReference>
<dbReference type="RefSeq" id="WP_338116065.1">
    <property type="nucleotide sequence ID" value="NZ_WJXB01000011.1"/>
</dbReference>
<proteinExistence type="predicted"/>
<dbReference type="SUPFAM" id="SSF54427">
    <property type="entry name" value="NTF2-like"/>
    <property type="match status" value="1"/>
</dbReference>
<feature type="domain" description="DUF4440" evidence="1">
    <location>
        <begin position="11"/>
        <end position="109"/>
    </location>
</feature>
<name>A0A7X2H9D7_9BACL</name>
<evidence type="ECO:0000313" key="3">
    <source>
        <dbReference type="Proteomes" id="UP000463051"/>
    </source>
</evidence>
<accession>A0A7X2H9D7</accession>
<dbReference type="AlphaFoldDB" id="A0A7X2H9D7"/>
<sequence length="119" mass="13981">MKHEFSLKEHLHELEERLLKPEIRTSVEEISKLLADDFFEYGSSGHVWYKSEGIGEEGIGVVRMTLSHFEIHPLSEEAVLTTYRIFNEKSLQHTLRSSIWKYSQNGWQMFFHQGTPTRA</sequence>
<reference evidence="2 3" key="1">
    <citation type="submission" date="2019-11" db="EMBL/GenBank/DDBJ databases">
        <title>Paenibacillus monticola sp. nov., a novel PGPR strain isolated from mountain sample in China.</title>
        <authorList>
            <person name="Zhao Q."/>
            <person name="Li H.-P."/>
            <person name="Zhang J.-L."/>
        </authorList>
    </citation>
    <scope>NUCLEOTIDE SEQUENCE [LARGE SCALE GENOMIC DNA]</scope>
    <source>
        <strain evidence="2 3">LC-T2</strain>
    </source>
</reference>
<dbReference type="InterPro" id="IPR032710">
    <property type="entry name" value="NTF2-like_dom_sf"/>
</dbReference>
<protein>
    <submittedName>
        <fullName evidence="2">DUF4440 domain-containing protein</fullName>
    </submittedName>
</protein>
<dbReference type="Gene3D" id="3.10.450.50">
    <property type="match status" value="1"/>
</dbReference>
<evidence type="ECO:0000259" key="1">
    <source>
        <dbReference type="Pfam" id="PF14534"/>
    </source>
</evidence>
<keyword evidence="3" id="KW-1185">Reference proteome</keyword>
<evidence type="ECO:0000313" key="2">
    <source>
        <dbReference type="EMBL" id="MRN55962.1"/>
    </source>
</evidence>
<organism evidence="2 3">
    <name type="scientific">Paenibacillus monticola</name>
    <dbReference type="NCBI Taxonomy" id="2666075"/>
    <lineage>
        <taxon>Bacteria</taxon>
        <taxon>Bacillati</taxon>
        <taxon>Bacillota</taxon>
        <taxon>Bacilli</taxon>
        <taxon>Bacillales</taxon>
        <taxon>Paenibacillaceae</taxon>
        <taxon>Paenibacillus</taxon>
    </lineage>
</organism>
<dbReference type="Pfam" id="PF14534">
    <property type="entry name" value="DUF4440"/>
    <property type="match status" value="1"/>
</dbReference>
<dbReference type="InterPro" id="IPR027843">
    <property type="entry name" value="DUF4440"/>
</dbReference>